<dbReference type="EMBL" id="LAVV01009113">
    <property type="protein sequence ID" value="KNZ51205.1"/>
    <property type="molecule type" value="Genomic_DNA"/>
</dbReference>
<accession>A0A0L6UTK1</accession>
<protein>
    <submittedName>
        <fullName evidence="2">Uncharacterized protein</fullName>
    </submittedName>
</protein>
<dbReference type="VEuPathDB" id="FungiDB:VP01_404g6"/>
<evidence type="ECO:0000256" key="1">
    <source>
        <dbReference type="SAM" id="MobiDB-lite"/>
    </source>
</evidence>
<proteinExistence type="predicted"/>
<dbReference type="Pfam" id="PF08737">
    <property type="entry name" value="Rgp1"/>
    <property type="match status" value="1"/>
</dbReference>
<dbReference type="PANTHER" id="PTHR12507">
    <property type="entry name" value="REDUCED GROWTH PHENOTYPE 1 RGP1, YEAST -RELATED"/>
    <property type="match status" value="1"/>
</dbReference>
<comment type="caution">
    <text evidence="2">The sequence shown here is derived from an EMBL/GenBank/DDBJ whole genome shotgun (WGS) entry which is preliminary data.</text>
</comment>
<dbReference type="InterPro" id="IPR014848">
    <property type="entry name" value="Rgp1"/>
</dbReference>
<feature type="region of interest" description="Disordered" evidence="1">
    <location>
        <begin position="227"/>
        <end position="270"/>
    </location>
</feature>
<reference evidence="2 3" key="1">
    <citation type="submission" date="2015-08" db="EMBL/GenBank/DDBJ databases">
        <title>Next Generation Sequencing and Analysis of the Genome of Puccinia sorghi L Schw, the Causal Agent of Maize Common Rust.</title>
        <authorList>
            <person name="Rochi L."/>
            <person name="Burguener G."/>
            <person name="Darino M."/>
            <person name="Turjanski A."/>
            <person name="Kreff E."/>
            <person name="Dieguez M.J."/>
            <person name="Sacco F."/>
        </authorList>
    </citation>
    <scope>NUCLEOTIDE SEQUENCE [LARGE SCALE GENOMIC DNA]</scope>
    <source>
        <strain evidence="2 3">RO10H11247</strain>
    </source>
</reference>
<gene>
    <name evidence="2" type="ORF">VP01_404g6</name>
</gene>
<feature type="region of interest" description="Disordered" evidence="1">
    <location>
        <begin position="509"/>
        <end position="539"/>
    </location>
</feature>
<dbReference type="STRING" id="27349.A0A0L6UTK1"/>
<dbReference type="AlphaFoldDB" id="A0A0L6UTK1"/>
<name>A0A0L6UTK1_9BASI</name>
<dbReference type="Proteomes" id="UP000037035">
    <property type="component" value="Unassembled WGS sequence"/>
</dbReference>
<evidence type="ECO:0000313" key="2">
    <source>
        <dbReference type="EMBL" id="KNZ51205.1"/>
    </source>
</evidence>
<dbReference type="OrthoDB" id="1918at2759"/>
<sequence length="571" mass="64346">MESCLLAWSYCQLNAFFEPNQKYFSNHHFIPLRNPNTRGGGHLSPVNHPQPSSSSWITWLFGNHHLPNHHHDNSNRFPVFQNPISLLDVDIRLEPGQSRTYSFSIDLPIELPPTHKGKLIKFNYELIVGMNLLAHHSSSSGHLSHRERTSVPSLSTDHRRSARLSSSAAFFHSPPSHHPLEHKNHSFKVPIKIFNHVYLNNTKPCYDLFKPIISSRDIAQTRRILEKSNSHQAAAAAPPPPPSQPPSTSKPKKPSSKSHTEDHQSTTQVMSGLASLKAYGQELLKASRPSGSSLSHWESSRDHYKIPSPVAHKDFQLGDQLEDGCITAVELVTRSAPKGGLNVASYDIMKDGRMVAQVTLVRSRYRLGETVEGTLRMNGSDRTEEGGRVIRYGVSLETEEFVQAGEEENDLRVERSNRKIYAEMEELVVETSRAKFSLNIPSDEAVSPQFETSLVCLHWRLKIRFLFVARPPTPHGRDNNWYHHLAPHSLPEGTFKPAILHRPSPPLSSPMPLFSSSSSSSSSSNADDNRYEEEEEEEEKPHHLHFLQCFLPLLVFPGSDPFHPPVYSFSC</sequence>
<keyword evidence="3" id="KW-1185">Reference proteome</keyword>
<evidence type="ECO:0000313" key="3">
    <source>
        <dbReference type="Proteomes" id="UP000037035"/>
    </source>
</evidence>
<feature type="compositionally biased region" description="Low complexity" evidence="1">
    <location>
        <begin position="510"/>
        <end position="524"/>
    </location>
</feature>
<organism evidence="2 3">
    <name type="scientific">Puccinia sorghi</name>
    <dbReference type="NCBI Taxonomy" id="27349"/>
    <lineage>
        <taxon>Eukaryota</taxon>
        <taxon>Fungi</taxon>
        <taxon>Dikarya</taxon>
        <taxon>Basidiomycota</taxon>
        <taxon>Pucciniomycotina</taxon>
        <taxon>Pucciniomycetes</taxon>
        <taxon>Pucciniales</taxon>
        <taxon>Pucciniaceae</taxon>
        <taxon>Puccinia</taxon>
    </lineage>
</organism>
<feature type="region of interest" description="Disordered" evidence="1">
    <location>
        <begin position="137"/>
        <end position="159"/>
    </location>
</feature>